<protein>
    <submittedName>
        <fullName evidence="2">Uncharacterized protein</fullName>
    </submittedName>
</protein>
<evidence type="ECO:0000313" key="3">
    <source>
        <dbReference type="Proteomes" id="UP000598467"/>
    </source>
</evidence>
<dbReference type="RefSeq" id="WP_190292867.1">
    <property type="nucleotide sequence ID" value="NZ_JABFCZ010000020.1"/>
</dbReference>
<comment type="caution">
    <text evidence="2">The sequence shown here is derived from an EMBL/GenBank/DDBJ whole genome shotgun (WGS) entry which is preliminary data.</text>
</comment>
<dbReference type="AlphaFoldDB" id="A0A926NZ87"/>
<gene>
    <name evidence="2" type="ORF">HK439_17830</name>
</gene>
<reference evidence="2" key="1">
    <citation type="submission" date="2020-05" db="EMBL/GenBank/DDBJ databases">
        <title>Identification of trans-AT polyketide cluster in two marine bacteria, producers of a novel glutaramide-containing polyketide sesbanimide D and analogs.</title>
        <authorList>
            <person name="Kacar D."/>
            <person name="Rodriguez P."/>
            <person name="Canedo L."/>
            <person name="Gonzalez E."/>
            <person name="Galan B."/>
            <person name="De La Calle F."/>
            <person name="Garcia J.L."/>
        </authorList>
    </citation>
    <scope>NUCLEOTIDE SEQUENCE</scope>
    <source>
        <strain evidence="2">PHM038</strain>
    </source>
</reference>
<feature type="transmembrane region" description="Helical" evidence="1">
    <location>
        <begin position="43"/>
        <end position="61"/>
    </location>
</feature>
<name>A0A926NZ87_9HYPH</name>
<organism evidence="2 3">
    <name type="scientific">Roseibium aggregatum</name>
    <dbReference type="NCBI Taxonomy" id="187304"/>
    <lineage>
        <taxon>Bacteria</taxon>
        <taxon>Pseudomonadati</taxon>
        <taxon>Pseudomonadota</taxon>
        <taxon>Alphaproteobacteria</taxon>
        <taxon>Hyphomicrobiales</taxon>
        <taxon>Stappiaceae</taxon>
        <taxon>Roseibium</taxon>
    </lineage>
</organism>
<keyword evidence="1" id="KW-0812">Transmembrane</keyword>
<accession>A0A926NZ87</accession>
<evidence type="ECO:0000313" key="2">
    <source>
        <dbReference type="EMBL" id="MBD1548129.1"/>
    </source>
</evidence>
<dbReference type="EMBL" id="JABFCZ010000020">
    <property type="protein sequence ID" value="MBD1548129.1"/>
    <property type="molecule type" value="Genomic_DNA"/>
</dbReference>
<dbReference type="Proteomes" id="UP000598467">
    <property type="component" value="Unassembled WGS sequence"/>
</dbReference>
<keyword evidence="1" id="KW-1133">Transmembrane helix</keyword>
<proteinExistence type="predicted"/>
<evidence type="ECO:0000256" key="1">
    <source>
        <dbReference type="SAM" id="Phobius"/>
    </source>
</evidence>
<keyword evidence="1" id="KW-0472">Membrane</keyword>
<feature type="transmembrane region" description="Helical" evidence="1">
    <location>
        <begin position="12"/>
        <end position="31"/>
    </location>
</feature>
<sequence>MLSLSDPVALGLAIWAAIGLVTGVAFLLYGIDRIDEAAEGAYAVRPLLLPGIVLLWPLVLWRWRVLSKRSR</sequence>